<evidence type="ECO:0000313" key="8">
    <source>
        <dbReference type="Proteomes" id="UP000005707"/>
    </source>
</evidence>
<evidence type="ECO:0000259" key="6">
    <source>
        <dbReference type="PROSITE" id="PS51296"/>
    </source>
</evidence>
<dbReference type="Gene3D" id="2.102.10.10">
    <property type="entry name" value="Rieske [2Fe-2S] iron-sulphur domain"/>
    <property type="match status" value="1"/>
</dbReference>
<protein>
    <submittedName>
        <fullName evidence="7">1-deoxy-D-xylulose-5-phosphate reductoisomerase protein</fullName>
        <ecNumber evidence="7">1.1.1.267</ecNumber>
    </submittedName>
</protein>
<name>F7PX00_9MOLU</name>
<dbReference type="GO" id="GO:0030604">
    <property type="term" value="F:1-deoxy-D-xylulose-5-phosphate reductoisomerase activity"/>
    <property type="evidence" value="ECO:0007669"/>
    <property type="project" value="UniProtKB-EC"/>
</dbReference>
<evidence type="ECO:0000256" key="3">
    <source>
        <dbReference type="ARBA" id="ARBA00023004"/>
    </source>
</evidence>
<dbReference type="GO" id="GO:0016853">
    <property type="term" value="F:isomerase activity"/>
    <property type="evidence" value="ECO:0007669"/>
    <property type="project" value="UniProtKB-KW"/>
</dbReference>
<organism evidence="7 8">
    <name type="scientific">Haloplasma contractile SSD-17B</name>
    <dbReference type="NCBI Taxonomy" id="1033810"/>
    <lineage>
        <taxon>Bacteria</taxon>
        <taxon>Bacillati</taxon>
        <taxon>Mycoplasmatota</taxon>
        <taxon>Mollicutes</taxon>
        <taxon>Haloplasmatales</taxon>
        <taxon>Haloplasmataceae</taxon>
        <taxon>Haloplasma</taxon>
    </lineage>
</organism>
<keyword evidence="2" id="KW-0479">Metal-binding</keyword>
<dbReference type="FunCoup" id="F7PX00">
    <property type="interactions" value="22"/>
</dbReference>
<dbReference type="Proteomes" id="UP000005707">
    <property type="component" value="Unassembled WGS sequence"/>
</dbReference>
<proteinExistence type="predicted"/>
<dbReference type="Gene3D" id="3.50.50.60">
    <property type="entry name" value="FAD/NAD(P)-binding domain"/>
    <property type="match status" value="1"/>
</dbReference>
<dbReference type="GO" id="GO:0004497">
    <property type="term" value="F:monooxygenase activity"/>
    <property type="evidence" value="ECO:0007669"/>
    <property type="project" value="UniProtKB-ARBA"/>
</dbReference>
<keyword evidence="8" id="KW-1185">Reference proteome</keyword>
<dbReference type="PANTHER" id="PTHR13847">
    <property type="entry name" value="SARCOSINE DEHYDROGENASE-RELATED"/>
    <property type="match status" value="1"/>
</dbReference>
<dbReference type="EC" id="1.1.1.267" evidence="7"/>
<keyword evidence="1" id="KW-0001">2Fe-2S</keyword>
<dbReference type="PANTHER" id="PTHR13847:SF274">
    <property type="entry name" value="RIESKE 2FE-2S IRON-SULFUR PROTEIN YHFW-RELATED"/>
    <property type="match status" value="1"/>
</dbReference>
<dbReference type="InterPro" id="IPR005805">
    <property type="entry name" value="Rieske_Fe-S_prot_C"/>
</dbReference>
<dbReference type="GO" id="GO:0016020">
    <property type="term" value="C:membrane"/>
    <property type="evidence" value="ECO:0007669"/>
    <property type="project" value="InterPro"/>
</dbReference>
<sequence>MNPNNQSMWLNSIKKKDYPPLSQKHETDLVIVGGGITGITLAYLLKKEQINFTLVDANEFFSKTTAHTTAKITSQHSLIYDELINTFGEDKARLYAESNEQAIDLIESIIKELDIKCNFERLPAYVYTDDESETKKIKKEVEAAKRVGIDASLETDIGLPFDILNAVKFNNQAEFHPLKYLVALLQQIDDGNTPLFEHTLIESLKEEEIEEDGITYKKNILTTHQGHEIHAKKVVIASHFPFYDGFGLYFTKLIPTRSYIVCAETKRKLPKGMYISSKKPIRSLRTHKSNDKEYILFAGENHKTGHSPNTEDHYSNLINFGNTHFNITSTPYKWSTQDYYTLDHVPYIGNLTEKHDTIYVATGYGKWGMTNSTVAAILLKDLLTNKDNPWTSLYTPSRATTLESAKNFVAQNLHVAKEFIKGKVTPGSLNIDLEIDESKVISIKGKSYGAYKDKNGDVYIRDITCTHLGCECMWNQAERTWDCPCHGSRYDYTGKVVDEPALKHLKPLEIDE</sequence>
<evidence type="ECO:0000256" key="4">
    <source>
        <dbReference type="ARBA" id="ARBA00023014"/>
    </source>
</evidence>
<dbReference type="GO" id="GO:0016705">
    <property type="term" value="F:oxidoreductase activity, acting on paired donors, with incorporation or reduction of molecular oxygen"/>
    <property type="evidence" value="ECO:0007669"/>
    <property type="project" value="UniProtKB-ARBA"/>
</dbReference>
<dbReference type="eggNOG" id="COG0723">
    <property type="taxonomic scope" value="Bacteria"/>
</dbReference>
<reference evidence="7 8" key="2">
    <citation type="journal article" date="2013" name="PLoS ONE">
        <title>INDIGO - INtegrated Data Warehouse of MIcrobial GenOmes with Examples from the Red Sea Extremophiles.</title>
        <authorList>
            <person name="Alam I."/>
            <person name="Antunes A."/>
            <person name="Kamau A.A."/>
            <person name="Ba Alawi W."/>
            <person name="Kalkatawi M."/>
            <person name="Stingl U."/>
            <person name="Bajic V.B."/>
        </authorList>
    </citation>
    <scope>NUCLEOTIDE SEQUENCE [LARGE SCALE GENOMIC DNA]</scope>
    <source>
        <strain evidence="7 8">SSD-17B</strain>
    </source>
</reference>
<dbReference type="EMBL" id="AFNU02000003">
    <property type="protein sequence ID" value="ERJ12761.1"/>
    <property type="molecule type" value="Genomic_DNA"/>
</dbReference>
<accession>F7PX00</accession>
<dbReference type="InterPro" id="IPR017941">
    <property type="entry name" value="Rieske_2Fe-2S"/>
</dbReference>
<dbReference type="Pfam" id="PF00355">
    <property type="entry name" value="Rieske"/>
    <property type="match status" value="1"/>
</dbReference>
<evidence type="ECO:0000256" key="5">
    <source>
        <dbReference type="ARBA" id="ARBA00023157"/>
    </source>
</evidence>
<dbReference type="AlphaFoldDB" id="F7PX00"/>
<keyword evidence="3" id="KW-0408">Iron</keyword>
<evidence type="ECO:0000256" key="1">
    <source>
        <dbReference type="ARBA" id="ARBA00022714"/>
    </source>
</evidence>
<dbReference type="InterPro" id="IPR036922">
    <property type="entry name" value="Rieske_2Fe-2S_sf"/>
</dbReference>
<keyword evidence="4" id="KW-0411">Iron-sulfur</keyword>
<feature type="domain" description="Rieske" evidence="6">
    <location>
        <begin position="425"/>
        <end position="512"/>
    </location>
</feature>
<keyword evidence="5" id="KW-1015">Disulfide bond</keyword>
<dbReference type="RefSeq" id="WP_008825828.1">
    <property type="nucleotide sequence ID" value="NZ_AFNU02000003.1"/>
</dbReference>
<dbReference type="SUPFAM" id="SSF50022">
    <property type="entry name" value="ISP domain"/>
    <property type="match status" value="1"/>
</dbReference>
<dbReference type="Pfam" id="PF01266">
    <property type="entry name" value="DAO"/>
    <property type="match status" value="1"/>
</dbReference>
<dbReference type="InterPro" id="IPR006076">
    <property type="entry name" value="FAD-dep_OxRdtase"/>
</dbReference>
<evidence type="ECO:0000313" key="7">
    <source>
        <dbReference type="EMBL" id="ERJ12761.1"/>
    </source>
</evidence>
<dbReference type="OrthoDB" id="9767869at2"/>
<dbReference type="Gene3D" id="3.30.9.10">
    <property type="entry name" value="D-Amino Acid Oxidase, subunit A, domain 2"/>
    <property type="match status" value="1"/>
</dbReference>
<evidence type="ECO:0000256" key="2">
    <source>
        <dbReference type="ARBA" id="ARBA00022723"/>
    </source>
</evidence>
<dbReference type="STRING" id="1033810.HLPCO_001101"/>
<dbReference type="GO" id="GO:0046872">
    <property type="term" value="F:metal ion binding"/>
    <property type="evidence" value="ECO:0007669"/>
    <property type="project" value="UniProtKB-KW"/>
</dbReference>
<dbReference type="PRINTS" id="PR00162">
    <property type="entry name" value="RIESKE"/>
</dbReference>
<dbReference type="InterPro" id="IPR036188">
    <property type="entry name" value="FAD/NAD-bd_sf"/>
</dbReference>
<dbReference type="PROSITE" id="PS51296">
    <property type="entry name" value="RIESKE"/>
    <property type="match status" value="1"/>
</dbReference>
<dbReference type="SUPFAM" id="SSF51971">
    <property type="entry name" value="Nucleotide-binding domain"/>
    <property type="match status" value="1"/>
</dbReference>
<dbReference type="GO" id="GO:0051537">
    <property type="term" value="F:2 iron, 2 sulfur cluster binding"/>
    <property type="evidence" value="ECO:0007669"/>
    <property type="project" value="UniProtKB-KW"/>
</dbReference>
<comment type="caution">
    <text evidence="7">The sequence shown here is derived from an EMBL/GenBank/DDBJ whole genome shotgun (WGS) entry which is preliminary data.</text>
</comment>
<dbReference type="eggNOG" id="COG0665">
    <property type="taxonomic scope" value="Bacteria"/>
</dbReference>
<dbReference type="InParanoid" id="F7PX00"/>
<dbReference type="GO" id="GO:0005737">
    <property type="term" value="C:cytoplasm"/>
    <property type="evidence" value="ECO:0007669"/>
    <property type="project" value="TreeGrafter"/>
</dbReference>
<reference evidence="7 8" key="1">
    <citation type="journal article" date="2011" name="J. Bacteriol.">
        <title>Genome sequence of Haloplasma contractile, an unusual contractile bacterium from a deep-sea anoxic brine lake.</title>
        <authorList>
            <person name="Antunes A."/>
            <person name="Alam I."/>
            <person name="El Dorry H."/>
            <person name="Siam R."/>
            <person name="Robertson A."/>
            <person name="Bajic V.B."/>
            <person name="Stingl U."/>
        </authorList>
    </citation>
    <scope>NUCLEOTIDE SEQUENCE [LARGE SCALE GENOMIC DNA]</scope>
    <source>
        <strain evidence="7 8">SSD-17B</strain>
    </source>
</reference>
<keyword evidence="7" id="KW-0560">Oxidoreductase</keyword>
<gene>
    <name evidence="7" type="ORF">HLPCO_001101</name>
</gene>